<dbReference type="AlphaFoldDB" id="A0A1I8FBL3"/>
<dbReference type="Proteomes" id="UP000095280">
    <property type="component" value="Unplaced"/>
</dbReference>
<evidence type="ECO:0000313" key="1">
    <source>
        <dbReference type="Proteomes" id="UP000095280"/>
    </source>
</evidence>
<organism evidence="1 2">
    <name type="scientific">Macrostomum lignano</name>
    <dbReference type="NCBI Taxonomy" id="282301"/>
    <lineage>
        <taxon>Eukaryota</taxon>
        <taxon>Metazoa</taxon>
        <taxon>Spiralia</taxon>
        <taxon>Lophotrochozoa</taxon>
        <taxon>Platyhelminthes</taxon>
        <taxon>Rhabditophora</taxon>
        <taxon>Macrostomorpha</taxon>
        <taxon>Macrostomida</taxon>
        <taxon>Macrostomidae</taxon>
        <taxon>Macrostomum</taxon>
    </lineage>
</organism>
<sequence length="199" mass="21840">LVCGYARRGGVVTSLPSCRRRPRAEQQCAASDAAREELERRSATILAPRFWQMQQQQQRAAKDCARLNRQATVTSASSGSKTAPRWLAPLECGFELEKAAPCCTSVTGSKARRTPASYWAVVSNARRRSRESNRVGLVCGREEEGSSLGRSLPAPDEFRFRRIEVASIGAIFRHSNPSRALLGEGDPVKVLVKLSGNPR</sequence>
<name>A0A1I8FBL3_9PLAT</name>
<accession>A0A1I8FBL3</accession>
<proteinExistence type="predicted"/>
<dbReference type="WBParaSite" id="maker-unitig_28310-snap-gene-0.1-mRNA-1">
    <property type="protein sequence ID" value="maker-unitig_28310-snap-gene-0.1-mRNA-1"/>
    <property type="gene ID" value="maker-unitig_28310-snap-gene-0.1"/>
</dbReference>
<protein>
    <submittedName>
        <fullName evidence="2">PDZ domain-containing protein</fullName>
    </submittedName>
</protein>
<keyword evidence="1" id="KW-1185">Reference proteome</keyword>
<evidence type="ECO:0000313" key="2">
    <source>
        <dbReference type="WBParaSite" id="maker-unitig_28310-snap-gene-0.1-mRNA-1"/>
    </source>
</evidence>
<reference evidence="2" key="1">
    <citation type="submission" date="2016-11" db="UniProtKB">
        <authorList>
            <consortium name="WormBaseParasite"/>
        </authorList>
    </citation>
    <scope>IDENTIFICATION</scope>
</reference>